<feature type="chain" id="PRO_5039911684" evidence="2">
    <location>
        <begin position="21"/>
        <end position="442"/>
    </location>
</feature>
<feature type="region of interest" description="Disordered" evidence="1">
    <location>
        <begin position="327"/>
        <end position="358"/>
    </location>
</feature>
<sequence>MVSHDILLAILSHLMVSGESLEWFSSYLRERQQAVKHGDNSSNWRELKAGVPQGVCIVNATGSHAFIFEHSYLPTVTMEWNNKKVITFLEILQTEPCLWDPRLKNFKNRGTQKEAWRRIMELLPFKTSIEEIKKKKESLMGYYRFHLNRMKKSFKSGAGKDDGYKTNWFAFETMDNFLREVYNSSCTLNTEMTHDDTKAQSEERNYTETEEVLQNKVEDYVEIRSRPRENKSQNYNKKRQLTDELPQEIKAARRLLDEAFDLIKEKKDDEYEMFARLLVSKLKKIKNPNTRDILMNDIQNLVFRACMADRLEQQSAIPQFSTSMSSHQAFSPSTCQSPPNHSTSLHISTPTSIQSPTKSFDIPVTSTPLHIPVSTPSSFQSIDIPVTSTPLHIPISTPSSFQSIDIPVTSTPLHIPVSTPSSIQSIDIPVTSKPLHIPVSTP</sequence>
<evidence type="ECO:0000256" key="2">
    <source>
        <dbReference type="SAM" id="SignalP"/>
    </source>
</evidence>
<evidence type="ECO:0000259" key="3">
    <source>
        <dbReference type="PROSITE" id="PS51029"/>
    </source>
</evidence>
<feature type="domain" description="MADF" evidence="3">
    <location>
        <begin position="87"/>
        <end position="182"/>
    </location>
</feature>
<dbReference type="GeneID" id="111360189"/>
<gene>
    <name evidence="5" type="primary">LOC111360189</name>
</gene>
<accession>A0A9J7EP07</accession>
<evidence type="ECO:0000313" key="5">
    <source>
        <dbReference type="RefSeq" id="XP_022831829.1"/>
    </source>
</evidence>
<proteinExistence type="predicted"/>
<dbReference type="KEGG" id="sliu:111360189"/>
<dbReference type="RefSeq" id="XP_022831829.1">
    <property type="nucleotide sequence ID" value="XM_022976061.1"/>
</dbReference>
<dbReference type="InterPro" id="IPR006578">
    <property type="entry name" value="MADF-dom"/>
</dbReference>
<dbReference type="OrthoDB" id="6776070at2759"/>
<dbReference type="SMART" id="SM00595">
    <property type="entry name" value="MADF"/>
    <property type="match status" value="1"/>
</dbReference>
<dbReference type="AlphaFoldDB" id="A0A9J7EP07"/>
<dbReference type="Proteomes" id="UP000301870">
    <property type="component" value="Chromosome 30"/>
</dbReference>
<dbReference type="PANTHER" id="PTHR21505:SF12">
    <property type="entry name" value="MADF DOMAIN-CONTAINING PROTEIN-RELATED"/>
    <property type="match status" value="1"/>
</dbReference>
<dbReference type="Pfam" id="PF10545">
    <property type="entry name" value="MADF_DNA_bdg"/>
    <property type="match status" value="1"/>
</dbReference>
<reference evidence="5" key="1">
    <citation type="submission" date="2025-08" db="UniProtKB">
        <authorList>
            <consortium name="RefSeq"/>
        </authorList>
    </citation>
    <scope>IDENTIFICATION</scope>
    <source>
        <strain evidence="5">Ishihara</strain>
        <tissue evidence="5">Whole body</tissue>
    </source>
</reference>
<evidence type="ECO:0000313" key="4">
    <source>
        <dbReference type="Proteomes" id="UP000301870"/>
    </source>
</evidence>
<dbReference type="PANTHER" id="PTHR21505">
    <property type="entry name" value="MADF DOMAIN-CONTAINING PROTEIN-RELATED"/>
    <property type="match status" value="1"/>
</dbReference>
<protein>
    <submittedName>
        <fullName evidence="5">Uncharacterized protein LOC111360189</fullName>
    </submittedName>
</protein>
<feature type="signal peptide" evidence="2">
    <location>
        <begin position="1"/>
        <end position="20"/>
    </location>
</feature>
<name>A0A9J7EP07_SPOLT</name>
<organism evidence="4 5">
    <name type="scientific">Spodoptera litura</name>
    <name type="common">Asian cotton leafworm</name>
    <dbReference type="NCBI Taxonomy" id="69820"/>
    <lineage>
        <taxon>Eukaryota</taxon>
        <taxon>Metazoa</taxon>
        <taxon>Ecdysozoa</taxon>
        <taxon>Arthropoda</taxon>
        <taxon>Hexapoda</taxon>
        <taxon>Insecta</taxon>
        <taxon>Pterygota</taxon>
        <taxon>Neoptera</taxon>
        <taxon>Endopterygota</taxon>
        <taxon>Lepidoptera</taxon>
        <taxon>Glossata</taxon>
        <taxon>Ditrysia</taxon>
        <taxon>Noctuoidea</taxon>
        <taxon>Noctuidae</taxon>
        <taxon>Amphipyrinae</taxon>
        <taxon>Spodoptera</taxon>
    </lineage>
</organism>
<evidence type="ECO:0000256" key="1">
    <source>
        <dbReference type="SAM" id="MobiDB-lite"/>
    </source>
</evidence>
<keyword evidence="2" id="KW-0732">Signal</keyword>
<dbReference type="PROSITE" id="PS51029">
    <property type="entry name" value="MADF"/>
    <property type="match status" value="1"/>
</dbReference>
<keyword evidence="4" id="KW-1185">Reference proteome</keyword>